<evidence type="ECO:0000313" key="2">
    <source>
        <dbReference type="EMBL" id="MFG6464889.1"/>
    </source>
</evidence>
<keyword evidence="3" id="KW-1185">Reference proteome</keyword>
<proteinExistence type="predicted"/>
<dbReference type="SUPFAM" id="SSF53474">
    <property type="entry name" value="alpha/beta-Hydrolases"/>
    <property type="match status" value="1"/>
</dbReference>
<comment type="caution">
    <text evidence="2">The sequence shown here is derived from an EMBL/GenBank/DDBJ whole genome shotgun (WGS) entry which is preliminary data.</text>
</comment>
<organism evidence="2 3">
    <name type="scientific">Pelomonas lactea</name>
    <dbReference type="NCBI Taxonomy" id="3299030"/>
    <lineage>
        <taxon>Bacteria</taxon>
        <taxon>Pseudomonadati</taxon>
        <taxon>Pseudomonadota</taxon>
        <taxon>Betaproteobacteria</taxon>
        <taxon>Burkholderiales</taxon>
        <taxon>Sphaerotilaceae</taxon>
        <taxon>Roseateles</taxon>
    </lineage>
</organism>
<dbReference type="Pfam" id="PF26363">
    <property type="entry name" value="Phospholipase-like"/>
    <property type="match status" value="1"/>
</dbReference>
<dbReference type="InterPro" id="IPR029058">
    <property type="entry name" value="AB_hydrolase_fold"/>
</dbReference>
<dbReference type="Proteomes" id="UP001606302">
    <property type="component" value="Unassembled WGS sequence"/>
</dbReference>
<dbReference type="RefSeq" id="WP_394514582.1">
    <property type="nucleotide sequence ID" value="NZ_JBIGHX010000013.1"/>
</dbReference>
<gene>
    <name evidence="2" type="ORF">ACG04Q_25170</name>
</gene>
<protein>
    <recommendedName>
        <fullName evidence="4">Phospholipase</fullName>
    </recommendedName>
</protein>
<reference evidence="2 3" key="1">
    <citation type="submission" date="2024-08" db="EMBL/GenBank/DDBJ databases">
        <authorList>
            <person name="Lu H."/>
        </authorList>
    </citation>
    <scope>NUCLEOTIDE SEQUENCE [LARGE SCALE GENOMIC DNA]</scope>
    <source>
        <strain evidence="2 3">DXS20W</strain>
    </source>
</reference>
<feature type="region of interest" description="Disordered" evidence="1">
    <location>
        <begin position="1"/>
        <end position="75"/>
    </location>
</feature>
<accession>A0ABW7GSV5</accession>
<evidence type="ECO:0000256" key="1">
    <source>
        <dbReference type="SAM" id="MobiDB-lite"/>
    </source>
</evidence>
<name>A0ABW7GSV5_9BURK</name>
<dbReference type="EMBL" id="JBIGHX010000013">
    <property type="protein sequence ID" value="MFG6464889.1"/>
    <property type="molecule type" value="Genomic_DNA"/>
</dbReference>
<evidence type="ECO:0008006" key="4">
    <source>
        <dbReference type="Google" id="ProtNLM"/>
    </source>
</evidence>
<evidence type="ECO:0000313" key="3">
    <source>
        <dbReference type="Proteomes" id="UP001606302"/>
    </source>
</evidence>
<sequence length="362" mass="37608">MSDALKKAQAHNAQGGGASGGDYQAAKDDIDASCNGGDKPVQPCKSTKAERRANRKRQIKASQDKLAGMPPGKERDELNQATTRFAENINSVEKAQLASNVYPVKGPDGKLVTPPAPEGWTNISDNPTALAKYDLTPEDLRIERSEFRAQVYEPQPGVFGEDLKPVVAFKGTTPTSGEDWSNNVRQGLNMESPYYKQAVTIGRKLRGGGADVEITGHSLGGGMASAAANASGSVGTTFNSAGLHPDTVAKYGGKMLSPPITAYQVDGEVLTGLQEQGFKGTLAAAGVGFLAGGPVGALIGALAKMGLSAGMHDAVGERRPLPSTGGNPVARHGMDQVIAGIESQKSEDQAKLAKATGIPIMQ</sequence>